<name>A0A0B2AMA1_9MICC</name>
<dbReference type="EMBL" id="JTDL01000109">
    <property type="protein sequence ID" value="KHL02954.1"/>
    <property type="molecule type" value="Genomic_DNA"/>
</dbReference>
<feature type="region of interest" description="Disordered" evidence="2">
    <location>
        <begin position="1"/>
        <end position="25"/>
    </location>
</feature>
<protein>
    <submittedName>
        <fullName evidence="3">Uncharacterized protein</fullName>
    </submittedName>
</protein>
<dbReference type="AlphaFoldDB" id="A0A0B2AMA1"/>
<evidence type="ECO:0000313" key="3">
    <source>
        <dbReference type="EMBL" id="KHL02954.1"/>
    </source>
</evidence>
<evidence type="ECO:0000256" key="2">
    <source>
        <dbReference type="SAM" id="MobiDB-lite"/>
    </source>
</evidence>
<evidence type="ECO:0000256" key="1">
    <source>
        <dbReference type="SAM" id="Coils"/>
    </source>
</evidence>
<accession>A0A0B2AMA1</accession>
<comment type="caution">
    <text evidence="3">The sequence shown here is derived from an EMBL/GenBank/DDBJ whole genome shotgun (WGS) entry which is preliminary data.</text>
</comment>
<keyword evidence="1" id="KW-0175">Coiled coil</keyword>
<dbReference type="Proteomes" id="UP000030982">
    <property type="component" value="Unassembled WGS sequence"/>
</dbReference>
<sequence>MEGDLTQTAADLQRTRSDAAKGGGDQCLNASTTVYNDAATTVYNDVQTNLYNHSLDLENQAQTVRQEVSNLQSDLQALQNDGATGPSEAPSEISGANAAIAATVAAANQHIDQGNAYVATSYQVANGIAVGPCAGTGPGNPPEPVKHIN</sequence>
<gene>
    <name evidence="3" type="ORF">LK10_11245</name>
</gene>
<reference evidence="3 4" key="1">
    <citation type="submission" date="2014-09" db="EMBL/GenBank/DDBJ databases">
        <title>Genome sequence of Sinomonas sp. MUSC 117.</title>
        <authorList>
            <person name="Lee L.-H."/>
        </authorList>
    </citation>
    <scope>NUCLEOTIDE SEQUENCE [LARGE SCALE GENOMIC DNA]</scope>
    <source>
        <strain evidence="3 4">MUSC 117</strain>
    </source>
</reference>
<keyword evidence="4" id="KW-1185">Reference proteome</keyword>
<feature type="compositionally biased region" description="Polar residues" evidence="2">
    <location>
        <begin position="1"/>
        <end position="10"/>
    </location>
</feature>
<organism evidence="3 4">
    <name type="scientific">Sinomonas humi</name>
    <dbReference type="NCBI Taxonomy" id="1338436"/>
    <lineage>
        <taxon>Bacteria</taxon>
        <taxon>Bacillati</taxon>
        <taxon>Actinomycetota</taxon>
        <taxon>Actinomycetes</taxon>
        <taxon>Micrococcales</taxon>
        <taxon>Micrococcaceae</taxon>
        <taxon>Sinomonas</taxon>
    </lineage>
</organism>
<proteinExistence type="predicted"/>
<evidence type="ECO:0000313" key="4">
    <source>
        <dbReference type="Proteomes" id="UP000030982"/>
    </source>
</evidence>
<feature type="coiled-coil region" evidence="1">
    <location>
        <begin position="54"/>
        <end position="81"/>
    </location>
</feature>